<accession>G9EIK7</accession>
<dbReference type="InParanoid" id="G9EIK7"/>
<gene>
    <name evidence="1" type="ORF">LDG_5012</name>
</gene>
<dbReference type="RefSeq" id="WP_006869004.1">
    <property type="nucleotide sequence ID" value="NZ_JH413793.1"/>
</dbReference>
<dbReference type="Proteomes" id="UP000002770">
    <property type="component" value="Unassembled WGS sequence"/>
</dbReference>
<dbReference type="eggNOG" id="ENOG5031V0C">
    <property type="taxonomic scope" value="Bacteria"/>
</dbReference>
<dbReference type="OrthoDB" id="5642558at2"/>
<proteinExistence type="predicted"/>
<sequence>MKSIDPNNMLAVQEISKRQREMNEQFKLAETLEASHQYFESLRQYEKARHNSYPVGKGLKVTIMIEPSDLDNWHKINKKIEAVKIKIRLQRSIS</sequence>
<reference evidence="1 2" key="1">
    <citation type="journal article" date="2011" name="BMC Genomics">
        <title>Insight into cross-talk between intra-amoebal pathogens.</title>
        <authorList>
            <person name="Gimenez G."/>
            <person name="Bertelli C."/>
            <person name="Moliner C."/>
            <person name="Robert C."/>
            <person name="Raoult D."/>
            <person name="Fournier P.E."/>
            <person name="Greub G."/>
        </authorList>
    </citation>
    <scope>NUCLEOTIDE SEQUENCE [LARGE SCALE GENOMIC DNA]</scope>
    <source>
        <strain evidence="1 2">LLAP12</strain>
    </source>
</reference>
<protein>
    <submittedName>
        <fullName evidence="1">Uncharacterized protein</fullName>
    </submittedName>
</protein>
<keyword evidence="2" id="KW-1185">Reference proteome</keyword>
<dbReference type="EMBL" id="JH413793">
    <property type="protein sequence ID" value="EHL32775.1"/>
    <property type="molecule type" value="Genomic_DNA"/>
</dbReference>
<dbReference type="HOGENOM" id="CLU_2382557_0_0_6"/>
<dbReference type="AlphaFoldDB" id="G9EIK7"/>
<evidence type="ECO:0000313" key="1">
    <source>
        <dbReference type="EMBL" id="EHL32775.1"/>
    </source>
</evidence>
<organism evidence="1 2">
    <name type="scientific">Legionella drancourtii LLAP12</name>
    <dbReference type="NCBI Taxonomy" id="658187"/>
    <lineage>
        <taxon>Bacteria</taxon>
        <taxon>Pseudomonadati</taxon>
        <taxon>Pseudomonadota</taxon>
        <taxon>Gammaproteobacteria</taxon>
        <taxon>Legionellales</taxon>
        <taxon>Legionellaceae</taxon>
        <taxon>Legionella</taxon>
    </lineage>
</organism>
<evidence type="ECO:0000313" key="2">
    <source>
        <dbReference type="Proteomes" id="UP000002770"/>
    </source>
</evidence>
<name>G9EIK7_9GAMM</name>